<comment type="caution">
    <text evidence="6">The sequence shown here is derived from an EMBL/GenBank/DDBJ whole genome shotgun (WGS) entry which is preliminary data.</text>
</comment>
<dbReference type="InterPro" id="IPR022927">
    <property type="entry name" value="RppH"/>
</dbReference>
<accession>A0ABU0FNL1</accession>
<evidence type="ECO:0000256" key="4">
    <source>
        <dbReference type="SAM" id="MobiDB-lite"/>
    </source>
</evidence>
<comment type="similarity">
    <text evidence="3">Belongs to the Nudix hydrolase family. RppH subfamily.</text>
</comment>
<dbReference type="InterPro" id="IPR020476">
    <property type="entry name" value="Nudix_hydrolase"/>
</dbReference>
<keyword evidence="7" id="KW-1185">Reference proteome</keyword>
<dbReference type="Gene3D" id="3.90.79.10">
    <property type="entry name" value="Nucleoside Triphosphate Pyrophosphohydrolase"/>
    <property type="match status" value="1"/>
</dbReference>
<dbReference type="PANTHER" id="PTHR11839">
    <property type="entry name" value="UDP/ADP-SUGAR PYROPHOSPHATASE"/>
    <property type="match status" value="1"/>
</dbReference>
<comment type="cofactor">
    <cofactor evidence="1">
        <name>Mn(2+)</name>
        <dbReference type="ChEBI" id="CHEBI:29035"/>
    </cofactor>
</comment>
<dbReference type="Proteomes" id="UP001237448">
    <property type="component" value="Unassembled WGS sequence"/>
</dbReference>
<dbReference type="EC" id="3.6.1.-" evidence="3"/>
<dbReference type="InterPro" id="IPR000086">
    <property type="entry name" value="NUDIX_hydrolase_dom"/>
</dbReference>
<feature type="region of interest" description="Disordered" evidence="4">
    <location>
        <begin position="30"/>
        <end position="55"/>
    </location>
</feature>
<dbReference type="NCBIfam" id="NF001938">
    <property type="entry name" value="PRK00714.1-5"/>
    <property type="match status" value="1"/>
</dbReference>
<dbReference type="RefSeq" id="WP_307436114.1">
    <property type="nucleotide sequence ID" value="NZ_JAUSVK010000001.1"/>
</dbReference>
<dbReference type="InterPro" id="IPR015797">
    <property type="entry name" value="NUDIX_hydrolase-like_dom_sf"/>
</dbReference>
<evidence type="ECO:0000256" key="3">
    <source>
        <dbReference type="HAMAP-Rule" id="MF_00298"/>
    </source>
</evidence>
<dbReference type="PROSITE" id="PS51462">
    <property type="entry name" value="NUDIX"/>
    <property type="match status" value="1"/>
</dbReference>
<evidence type="ECO:0000313" key="7">
    <source>
        <dbReference type="Proteomes" id="UP001237448"/>
    </source>
</evidence>
<proteinExistence type="inferred from homology"/>
<dbReference type="CDD" id="cd03671">
    <property type="entry name" value="NUDIX_Ap4A_hydrolase_plant_like"/>
    <property type="match status" value="1"/>
</dbReference>
<evidence type="ECO:0000256" key="2">
    <source>
        <dbReference type="ARBA" id="ARBA00022801"/>
    </source>
</evidence>
<dbReference type="GO" id="GO:0016787">
    <property type="term" value="F:hydrolase activity"/>
    <property type="evidence" value="ECO:0007669"/>
    <property type="project" value="UniProtKB-KW"/>
</dbReference>
<keyword evidence="2 3" id="KW-0378">Hydrolase</keyword>
<comment type="function">
    <text evidence="3">Accelerates the degradation of transcripts by removing pyrophosphate from the 5'-end of triphosphorylated RNA, leading to a more labile monophosphorylated state that can stimulate subsequent ribonuclease cleavage.</text>
</comment>
<feature type="domain" description="Nudix hydrolase" evidence="5">
    <location>
        <begin position="8"/>
        <end position="162"/>
    </location>
</feature>
<dbReference type="PANTHER" id="PTHR11839:SF22">
    <property type="entry name" value="NUDIX HYDROLASE 26, CHLOROPLASTIC"/>
    <property type="match status" value="1"/>
</dbReference>
<reference evidence="6 7" key="1">
    <citation type="submission" date="2023-07" db="EMBL/GenBank/DDBJ databases">
        <title>Genomic Encyclopedia of Type Strains, Phase IV (KMG-IV): sequencing the most valuable type-strain genomes for metagenomic binning, comparative biology and taxonomic classification.</title>
        <authorList>
            <person name="Goeker M."/>
        </authorList>
    </citation>
    <scope>NUCLEOTIDE SEQUENCE [LARGE SCALE GENOMIC DNA]</scope>
    <source>
        <strain evidence="6 7">DSM 5896</strain>
    </source>
</reference>
<comment type="cofactor">
    <cofactor evidence="3">
        <name>a divalent metal cation</name>
        <dbReference type="ChEBI" id="CHEBI:60240"/>
    </cofactor>
</comment>
<feature type="short sequence motif" description="Nudix box" evidence="3">
    <location>
        <begin position="49"/>
        <end position="70"/>
    </location>
</feature>
<protein>
    <recommendedName>
        <fullName evidence="3">RNA pyrophosphohydrolase</fullName>
        <ecNumber evidence="3">3.6.1.-</ecNumber>
    </recommendedName>
    <alternativeName>
        <fullName evidence="3">(Di)nucleoside polyphosphate hydrolase</fullName>
    </alternativeName>
</protein>
<dbReference type="SUPFAM" id="SSF55811">
    <property type="entry name" value="Nudix"/>
    <property type="match status" value="1"/>
</dbReference>
<dbReference type="PRINTS" id="PR00502">
    <property type="entry name" value="NUDIXFAMILY"/>
</dbReference>
<name>A0ABU0FNL1_9HYPH</name>
<dbReference type="EMBL" id="JAUSVK010000001">
    <property type="protein sequence ID" value="MDQ0396200.1"/>
    <property type="molecule type" value="Genomic_DNA"/>
</dbReference>
<dbReference type="HAMAP" id="MF_00298">
    <property type="entry name" value="Nudix_RppH"/>
    <property type="match status" value="1"/>
</dbReference>
<evidence type="ECO:0000313" key="6">
    <source>
        <dbReference type="EMBL" id="MDQ0396200.1"/>
    </source>
</evidence>
<dbReference type="Pfam" id="PF00293">
    <property type="entry name" value="NUDIX"/>
    <property type="match status" value="1"/>
</dbReference>
<organism evidence="6 7">
    <name type="scientific">Labrys monachus</name>
    <dbReference type="NCBI Taxonomy" id="217067"/>
    <lineage>
        <taxon>Bacteria</taxon>
        <taxon>Pseudomonadati</taxon>
        <taxon>Pseudomonadota</taxon>
        <taxon>Alphaproteobacteria</taxon>
        <taxon>Hyphomicrobiales</taxon>
        <taxon>Xanthobacteraceae</taxon>
        <taxon>Labrys</taxon>
    </lineage>
</organism>
<evidence type="ECO:0000256" key="1">
    <source>
        <dbReference type="ARBA" id="ARBA00001936"/>
    </source>
</evidence>
<gene>
    <name evidence="3" type="primary">rppH</name>
    <name evidence="3" type="synonym">nudH</name>
    <name evidence="6" type="ORF">J3R73_005992</name>
</gene>
<evidence type="ECO:0000259" key="5">
    <source>
        <dbReference type="PROSITE" id="PS51462"/>
    </source>
</evidence>
<sequence>MNDRSKLPYRPCAGAALFNAAGEVLLGRRKPKPGQAERSGSFEWQMPQGGIDEGEDPRDAAIRELYEETSVRSIEFLAEAPEWYAYDLPEEMVGSGWTQHYRGQIQKWFAFRFTGQESEIDVDHPGEGRFKAEFDQWRWQPLEALPDLVIPFKAGVYRNVVDAFRFLVR</sequence>